<evidence type="ECO:0000313" key="1">
    <source>
        <dbReference type="EMBL" id="MEV8468913.1"/>
    </source>
</evidence>
<reference evidence="1 2" key="1">
    <citation type="submission" date="2024-07" db="EMBL/GenBank/DDBJ databases">
        <authorList>
            <person name="Kang M."/>
        </authorList>
    </citation>
    <scope>NUCLEOTIDE SEQUENCE [LARGE SCALE GENOMIC DNA]</scope>
    <source>
        <strain evidence="1 2">DFM31</strain>
    </source>
</reference>
<gene>
    <name evidence="1" type="ORF">AB0T83_19370</name>
</gene>
<organism evidence="1 2">
    <name type="scientific">Meridianimarinicoccus marinus</name>
    <dbReference type="NCBI Taxonomy" id="3231483"/>
    <lineage>
        <taxon>Bacteria</taxon>
        <taxon>Pseudomonadati</taxon>
        <taxon>Pseudomonadota</taxon>
        <taxon>Alphaproteobacteria</taxon>
        <taxon>Rhodobacterales</taxon>
        <taxon>Paracoccaceae</taxon>
        <taxon>Meridianimarinicoccus</taxon>
    </lineage>
</organism>
<dbReference type="EMBL" id="JBFBVU010000050">
    <property type="protein sequence ID" value="MEV8468913.1"/>
    <property type="molecule type" value="Genomic_DNA"/>
</dbReference>
<name>A0ABV3LEU4_9RHOB</name>
<accession>A0ABV3LEU4</accession>
<protein>
    <submittedName>
        <fullName evidence="1">Uncharacterized protein</fullName>
    </submittedName>
</protein>
<dbReference type="RefSeq" id="WP_366194868.1">
    <property type="nucleotide sequence ID" value="NZ_JBFBVU010000050.1"/>
</dbReference>
<dbReference type="Proteomes" id="UP001553161">
    <property type="component" value="Unassembled WGS sequence"/>
</dbReference>
<evidence type="ECO:0000313" key="2">
    <source>
        <dbReference type="Proteomes" id="UP001553161"/>
    </source>
</evidence>
<comment type="caution">
    <text evidence="1">The sequence shown here is derived from an EMBL/GenBank/DDBJ whole genome shotgun (WGS) entry which is preliminary data.</text>
</comment>
<sequence length="131" mass="14632">MIDETVLRSETDVSLGIFAFPTPRPTTPPSDHATDPHPGWLHQIRVLDIRLANSCEQSPKWSAAWSEREHLTHQMCRTSASTWEGLVAQIAWINDELAPVLTEATDTPYPAALDSIREAVESLRGRYTPAE</sequence>
<proteinExistence type="predicted"/>
<keyword evidence="2" id="KW-1185">Reference proteome</keyword>